<keyword evidence="2" id="KW-0648">Protein biosynthesis</keyword>
<dbReference type="InterPro" id="IPR029071">
    <property type="entry name" value="Ubiquitin-like_domsf"/>
</dbReference>
<dbReference type="PANTHER" id="PTHR12948:SF3">
    <property type="entry name" value="NEDD8 ULTIMATE BUSTER 1"/>
    <property type="match status" value="1"/>
</dbReference>
<gene>
    <name evidence="2" type="ORF">FRX31_010376</name>
</gene>
<dbReference type="PANTHER" id="PTHR12948">
    <property type="entry name" value="NEDD8 ULTIMATE BUSTER-1 BS4 PROTEIN"/>
    <property type="match status" value="1"/>
</dbReference>
<dbReference type="AlphaFoldDB" id="A0A7J6WST9"/>
<comment type="caution">
    <text evidence="2">The sequence shown here is derived from an EMBL/GenBank/DDBJ whole genome shotgun (WGS) entry which is preliminary data.</text>
</comment>
<dbReference type="GO" id="GO:0003746">
    <property type="term" value="F:translation elongation factor activity"/>
    <property type="evidence" value="ECO:0007669"/>
    <property type="project" value="UniProtKB-KW"/>
</dbReference>
<proteinExistence type="predicted"/>
<dbReference type="Gene3D" id="3.10.20.90">
    <property type="entry name" value="Phosphatidylinositol 3-kinase Catalytic Subunit, Chain A, domain 1"/>
    <property type="match status" value="1"/>
</dbReference>
<feature type="non-terminal residue" evidence="2">
    <location>
        <position position="1"/>
    </location>
</feature>
<evidence type="ECO:0000313" key="2">
    <source>
        <dbReference type="EMBL" id="KAF5200037.1"/>
    </source>
</evidence>
<dbReference type="SUPFAM" id="SSF54236">
    <property type="entry name" value="Ubiquitin-like"/>
    <property type="match status" value="1"/>
</dbReference>
<dbReference type="PROSITE" id="PS50053">
    <property type="entry name" value="UBIQUITIN_2"/>
    <property type="match status" value="1"/>
</dbReference>
<dbReference type="GO" id="GO:2000058">
    <property type="term" value="P:regulation of ubiquitin-dependent protein catabolic process"/>
    <property type="evidence" value="ECO:0007669"/>
    <property type="project" value="TreeGrafter"/>
</dbReference>
<accession>A0A7J6WST9</accession>
<dbReference type="EMBL" id="JABWDY010011185">
    <property type="protein sequence ID" value="KAF5200037.1"/>
    <property type="molecule type" value="Genomic_DNA"/>
</dbReference>
<evidence type="ECO:0000313" key="3">
    <source>
        <dbReference type="Proteomes" id="UP000554482"/>
    </source>
</evidence>
<organism evidence="2 3">
    <name type="scientific">Thalictrum thalictroides</name>
    <name type="common">Rue-anemone</name>
    <name type="synonym">Anemone thalictroides</name>
    <dbReference type="NCBI Taxonomy" id="46969"/>
    <lineage>
        <taxon>Eukaryota</taxon>
        <taxon>Viridiplantae</taxon>
        <taxon>Streptophyta</taxon>
        <taxon>Embryophyta</taxon>
        <taxon>Tracheophyta</taxon>
        <taxon>Spermatophyta</taxon>
        <taxon>Magnoliopsida</taxon>
        <taxon>Ranunculales</taxon>
        <taxon>Ranunculaceae</taxon>
        <taxon>Thalictroideae</taxon>
        <taxon>Thalictrum</taxon>
    </lineage>
</organism>
<keyword evidence="2" id="KW-0251">Elongation factor</keyword>
<evidence type="ECO:0000259" key="1">
    <source>
        <dbReference type="PROSITE" id="PS50053"/>
    </source>
</evidence>
<dbReference type="OrthoDB" id="434245at2759"/>
<dbReference type="Proteomes" id="UP000554482">
    <property type="component" value="Unassembled WGS sequence"/>
</dbReference>
<reference evidence="2 3" key="1">
    <citation type="submission" date="2020-06" db="EMBL/GenBank/DDBJ databases">
        <title>Transcriptomic and genomic resources for Thalictrum thalictroides and T. hernandezii: Facilitating candidate gene discovery in an emerging model plant lineage.</title>
        <authorList>
            <person name="Arias T."/>
            <person name="Riano-Pachon D.M."/>
            <person name="Di Stilio V.S."/>
        </authorList>
    </citation>
    <scope>NUCLEOTIDE SEQUENCE [LARGE SCALE GENOMIC DNA]</scope>
    <source>
        <strain evidence="3">cv. WT478/WT964</strain>
        <tissue evidence="2">Leaves</tissue>
    </source>
</reference>
<protein>
    <submittedName>
        <fullName evidence="2">Translation elongation factor</fullName>
    </submittedName>
</protein>
<name>A0A7J6WST9_THATH</name>
<feature type="domain" description="Ubiquitin-like" evidence="1">
    <location>
        <begin position="1"/>
        <end position="48"/>
    </location>
</feature>
<dbReference type="InterPro" id="IPR039749">
    <property type="entry name" value="NUB1"/>
</dbReference>
<keyword evidence="3" id="KW-1185">Reference proteome</keyword>
<sequence length="150" mass="16949">MLREEVSKLMNCKTSSVKLISAGKILKDLKEKEKLVDWGIKNNTKILVSQVCADERNPLNQELIFNEEQCHRLARIKTAATALGERHSDSSLPVEDFLLELEDQSGKKIHLGSKTDHQGLMMGLMLHAQAKHLIKKRMFKDALEVLAMGE</sequence>
<dbReference type="InterPro" id="IPR000626">
    <property type="entry name" value="Ubiquitin-like_dom"/>
</dbReference>